<reference evidence="2" key="1">
    <citation type="journal article" date="2020" name="Stud. Mycol.">
        <title>101 Dothideomycetes genomes: a test case for predicting lifestyles and emergence of pathogens.</title>
        <authorList>
            <person name="Haridas S."/>
            <person name="Albert R."/>
            <person name="Binder M."/>
            <person name="Bloem J."/>
            <person name="Labutti K."/>
            <person name="Salamov A."/>
            <person name="Andreopoulos B."/>
            <person name="Baker S."/>
            <person name="Barry K."/>
            <person name="Bills G."/>
            <person name="Bluhm B."/>
            <person name="Cannon C."/>
            <person name="Castanera R."/>
            <person name="Culley D."/>
            <person name="Daum C."/>
            <person name="Ezra D."/>
            <person name="Gonzalez J."/>
            <person name="Henrissat B."/>
            <person name="Kuo A."/>
            <person name="Liang C."/>
            <person name="Lipzen A."/>
            <person name="Lutzoni F."/>
            <person name="Magnuson J."/>
            <person name="Mondo S."/>
            <person name="Nolan M."/>
            <person name="Ohm R."/>
            <person name="Pangilinan J."/>
            <person name="Park H.-J."/>
            <person name="Ramirez L."/>
            <person name="Alfaro M."/>
            <person name="Sun H."/>
            <person name="Tritt A."/>
            <person name="Yoshinaga Y."/>
            <person name="Zwiers L.-H."/>
            <person name="Turgeon B."/>
            <person name="Goodwin S."/>
            <person name="Spatafora J."/>
            <person name="Crous P."/>
            <person name="Grigoriev I."/>
        </authorList>
    </citation>
    <scope>NUCLEOTIDE SEQUENCE</scope>
    <source>
        <strain evidence="2">CBS 675.92</strain>
    </source>
</reference>
<evidence type="ECO:0000313" key="3">
    <source>
        <dbReference type="Proteomes" id="UP000800035"/>
    </source>
</evidence>
<proteinExistence type="predicted"/>
<protein>
    <recommendedName>
        <fullName evidence="4">C2H2-type domain-containing protein</fullName>
    </recommendedName>
</protein>
<name>A0A6A5TAS9_9PLEO</name>
<accession>A0A6A5TAS9</accession>
<organism evidence="2 3">
    <name type="scientific">Byssothecium circinans</name>
    <dbReference type="NCBI Taxonomy" id="147558"/>
    <lineage>
        <taxon>Eukaryota</taxon>
        <taxon>Fungi</taxon>
        <taxon>Dikarya</taxon>
        <taxon>Ascomycota</taxon>
        <taxon>Pezizomycotina</taxon>
        <taxon>Dothideomycetes</taxon>
        <taxon>Pleosporomycetidae</taxon>
        <taxon>Pleosporales</taxon>
        <taxon>Massarineae</taxon>
        <taxon>Massarinaceae</taxon>
        <taxon>Byssothecium</taxon>
    </lineage>
</organism>
<keyword evidence="3" id="KW-1185">Reference proteome</keyword>
<sequence length="148" mass="16614">MVASSTGYVCPFCTDRVHSYRCSDDLERHVHFYHGNTKKDDPLLREALAQGTEGESSSPHQHGKTLPDYIPEFATGNPESQGSRISFLHDIVNPMGASQRPSQVEPEANTYKRILDMDRHSTAGATMPPKAKWTRKKTGKQCILRIRC</sequence>
<evidence type="ECO:0000313" key="2">
    <source>
        <dbReference type="EMBL" id="KAF1949823.1"/>
    </source>
</evidence>
<dbReference type="OrthoDB" id="6077919at2759"/>
<dbReference type="Proteomes" id="UP000800035">
    <property type="component" value="Unassembled WGS sequence"/>
</dbReference>
<feature type="region of interest" description="Disordered" evidence="1">
    <location>
        <begin position="49"/>
        <end position="83"/>
    </location>
</feature>
<evidence type="ECO:0008006" key="4">
    <source>
        <dbReference type="Google" id="ProtNLM"/>
    </source>
</evidence>
<gene>
    <name evidence="2" type="ORF">CC80DRAFT_251531</name>
</gene>
<dbReference type="EMBL" id="ML977031">
    <property type="protein sequence ID" value="KAF1949823.1"/>
    <property type="molecule type" value="Genomic_DNA"/>
</dbReference>
<evidence type="ECO:0000256" key="1">
    <source>
        <dbReference type="SAM" id="MobiDB-lite"/>
    </source>
</evidence>
<dbReference type="AlphaFoldDB" id="A0A6A5TAS9"/>